<organism evidence="1 2">
    <name type="scientific">Gossypium anomalum</name>
    <dbReference type="NCBI Taxonomy" id="47600"/>
    <lineage>
        <taxon>Eukaryota</taxon>
        <taxon>Viridiplantae</taxon>
        <taxon>Streptophyta</taxon>
        <taxon>Embryophyta</taxon>
        <taxon>Tracheophyta</taxon>
        <taxon>Spermatophyta</taxon>
        <taxon>Magnoliopsida</taxon>
        <taxon>eudicotyledons</taxon>
        <taxon>Gunneridae</taxon>
        <taxon>Pentapetalae</taxon>
        <taxon>rosids</taxon>
        <taxon>malvids</taxon>
        <taxon>Malvales</taxon>
        <taxon>Malvaceae</taxon>
        <taxon>Malvoideae</taxon>
        <taxon>Gossypium</taxon>
    </lineage>
</organism>
<gene>
    <name evidence="1" type="ORF">CXB51_022340</name>
</gene>
<name>A0A8J6CQ51_9ROSI</name>
<dbReference type="EMBL" id="JAHUZN010000009">
    <property type="protein sequence ID" value="KAG8483277.1"/>
    <property type="molecule type" value="Genomic_DNA"/>
</dbReference>
<evidence type="ECO:0000313" key="2">
    <source>
        <dbReference type="Proteomes" id="UP000701853"/>
    </source>
</evidence>
<reference evidence="1 2" key="1">
    <citation type="journal article" date="2021" name="bioRxiv">
        <title>The Gossypium anomalum genome as a resource for cotton improvement and evolutionary analysis of hybrid incompatibility.</title>
        <authorList>
            <person name="Grover C.E."/>
            <person name="Yuan D."/>
            <person name="Arick M.A."/>
            <person name="Miller E.R."/>
            <person name="Hu G."/>
            <person name="Peterson D.G."/>
            <person name="Wendel J.F."/>
            <person name="Udall J.A."/>
        </authorList>
    </citation>
    <scope>NUCLEOTIDE SEQUENCE [LARGE SCALE GENOMIC DNA]</scope>
    <source>
        <strain evidence="1">JFW-Udall</strain>
        <tissue evidence="1">Leaf</tissue>
    </source>
</reference>
<dbReference type="Proteomes" id="UP000701853">
    <property type="component" value="Chromosome 9"/>
</dbReference>
<sequence length="100" mass="11371">MEKTTHLKLCKLHPLVKYDKLNSGHWKTGVGLGRGNPKFGHRKSDVDHMLLICRGGEPDLVCTGRSKSFRETLLGFNHKVRLRDLLVGYFTYVSNSFVIT</sequence>
<comment type="caution">
    <text evidence="1">The sequence shown here is derived from an EMBL/GenBank/DDBJ whole genome shotgun (WGS) entry which is preliminary data.</text>
</comment>
<evidence type="ECO:0000313" key="1">
    <source>
        <dbReference type="EMBL" id="KAG8483277.1"/>
    </source>
</evidence>
<proteinExistence type="predicted"/>
<dbReference type="AlphaFoldDB" id="A0A8J6CQ51"/>
<keyword evidence="2" id="KW-1185">Reference proteome</keyword>
<accession>A0A8J6CQ51</accession>
<protein>
    <submittedName>
        <fullName evidence="1">Uncharacterized protein</fullName>
    </submittedName>
</protein>